<dbReference type="HAMAP" id="MF_01973">
    <property type="entry name" value="lon_bact"/>
    <property type="match status" value="1"/>
</dbReference>
<feature type="active site" evidence="14 16">
    <location>
        <position position="723"/>
    </location>
</feature>
<evidence type="ECO:0000256" key="18">
    <source>
        <dbReference type="PROSITE-ProRule" id="PRU01122"/>
    </source>
</evidence>
<dbReference type="InterPro" id="IPR008268">
    <property type="entry name" value="Peptidase_S16_AS"/>
</dbReference>
<dbReference type="NCBIfam" id="TIGR00763">
    <property type="entry name" value="lon"/>
    <property type="match status" value="1"/>
</dbReference>
<dbReference type="PROSITE" id="PS01046">
    <property type="entry name" value="LON_SER"/>
    <property type="match status" value="1"/>
</dbReference>
<dbReference type="GO" id="GO:0005737">
    <property type="term" value="C:cytoplasm"/>
    <property type="evidence" value="ECO:0007669"/>
    <property type="project" value="UniProtKB-SubCell"/>
</dbReference>
<keyword evidence="2 14" id="KW-0963">Cytoplasm</keyword>
<dbReference type="Gene3D" id="3.30.230.10">
    <property type="match status" value="1"/>
</dbReference>
<evidence type="ECO:0000256" key="13">
    <source>
        <dbReference type="ARBA" id="ARBA00082722"/>
    </source>
</evidence>
<dbReference type="PROSITE" id="PS51786">
    <property type="entry name" value="LON_PROTEOLYTIC"/>
    <property type="match status" value="1"/>
</dbReference>
<dbReference type="Proteomes" id="UP000233425">
    <property type="component" value="Unassembled WGS sequence"/>
</dbReference>
<dbReference type="FunFam" id="3.40.50.300:FF:000021">
    <property type="entry name" value="Lon protease homolog"/>
    <property type="match status" value="1"/>
</dbReference>
<dbReference type="EMBL" id="NNSR01000072">
    <property type="protein sequence ID" value="PKD27315.1"/>
    <property type="molecule type" value="Genomic_DNA"/>
</dbReference>
<dbReference type="GO" id="GO:0005524">
    <property type="term" value="F:ATP binding"/>
    <property type="evidence" value="ECO:0007669"/>
    <property type="project" value="UniProtKB-UniRule"/>
</dbReference>
<evidence type="ECO:0000313" key="22">
    <source>
        <dbReference type="EMBL" id="PKD27315.1"/>
    </source>
</evidence>
<sequence>MDFDMQKNLTLPVLPLRGLVVFPKSLIHFDVGRKKSITAINKAMKADQLVFLTSQKDAAMNDPDIFDVYNTGVIAKVVQVLKQPENTTRIVIEGQCRATIINPVFDEKCLVAEVKPYEEETEYYTARDSALMRTVKNEFDKYLEISPKMPSDIIFKVALCKRPGELADFITANLILDYRVKQSILETFPESERLEAVLDVLVNENFVLKLEDEISQKAKMRIDENQRDYFLREQKRAIEEELGEDDSPMDDAENYADKIDKLNLDEKSADILYKECRKLSKMPYGSQEAAVIRTYLDTVFDLPWNKSSKDKIVIPKVQKALDKTHYGLDKVKKRIIEQLAVRVLSEKQKGQIICLAGPPGVGKTSIAQSIAKAIGRKSERIALGGVRDEAEIRGHRKTYIGSMPGRIINALQHAGTNNPVLILDEIDKLAADYKGDPTSALLEVLDIEQNNKFVDHYIELPFDLSNVMFITTANDISTIPAPLRDRMEIIEISSYTREEKFHIAKKHLIPKQLEECGFTSKELKFTQKAVYALIDFYTREAGVRTLERLIASVMRKCAVVKLTEGTEIFKIDEKEIERLLGHKKFIPDSLAKTDEIGIVNGLAWTSVGGEILPIEVAVMEGTGKLELTGSLGDVMQESAKAAVTCIRSHASALGIDSDFYKNKDIHIHAPEGAVPKDGPSAGITMATAIYSALTLKPVRHDVAMTGEITLRGNILPIGGLKEKSMAAFKNGITTVIIPKDNEPDLEDVDKTVFDKVKFIPVRNFSEAVAIAVNNTVRITDNQWNGIDMSAVRSASKTANIVKQ</sequence>
<dbReference type="Pfam" id="PF22667">
    <property type="entry name" value="Lon_lid"/>
    <property type="match status" value="1"/>
</dbReference>
<comment type="function">
    <text evidence="10 14">ATP-dependent serine protease that mediates the selective degradation of mutant and abnormal proteins as well as certain short-lived regulatory proteins. Required for cellular homeostasis and for survival from DNA damage and developmental changes induced by stress. Degrades polypeptides processively to yield small peptide fragments that are 5 to 10 amino acids long. Binds to DNA in a double-stranded, site-specific manner.</text>
</comment>
<organism evidence="22 23">
    <name type="scientific">Ruminococcus bromii</name>
    <dbReference type="NCBI Taxonomy" id="40518"/>
    <lineage>
        <taxon>Bacteria</taxon>
        <taxon>Bacillati</taxon>
        <taxon>Bacillota</taxon>
        <taxon>Clostridia</taxon>
        <taxon>Eubacteriales</taxon>
        <taxon>Oscillospiraceae</taxon>
        <taxon>Ruminococcus</taxon>
    </lineage>
</organism>
<dbReference type="InterPro" id="IPR027543">
    <property type="entry name" value="Lon_bac"/>
</dbReference>
<evidence type="ECO:0000259" key="20">
    <source>
        <dbReference type="PROSITE" id="PS51786"/>
    </source>
</evidence>
<dbReference type="InterPro" id="IPR004815">
    <property type="entry name" value="Lon_bac/euk-typ"/>
</dbReference>
<evidence type="ECO:0000256" key="15">
    <source>
        <dbReference type="PIRNR" id="PIRNR001174"/>
    </source>
</evidence>
<feature type="active site" evidence="14 16">
    <location>
        <position position="680"/>
    </location>
</feature>
<keyword evidence="7 14" id="KW-0067">ATP-binding</keyword>
<proteinExistence type="evidence at transcript level"/>
<dbReference type="Pfam" id="PF02190">
    <property type="entry name" value="LON_substr_bdg"/>
    <property type="match status" value="1"/>
</dbReference>
<feature type="domain" description="Lon N-terminal" evidence="21">
    <location>
        <begin position="11"/>
        <end position="205"/>
    </location>
</feature>
<dbReference type="InterPro" id="IPR020568">
    <property type="entry name" value="Ribosomal_Su5_D2-typ_SF"/>
</dbReference>
<dbReference type="Gene3D" id="1.20.5.5270">
    <property type="match status" value="1"/>
</dbReference>
<dbReference type="GO" id="GO:0006515">
    <property type="term" value="P:protein quality control for misfolded or incompletely synthesized proteins"/>
    <property type="evidence" value="ECO:0007669"/>
    <property type="project" value="UniProtKB-UniRule"/>
</dbReference>
<keyword evidence="4 14" id="KW-0547">Nucleotide-binding</keyword>
<evidence type="ECO:0000256" key="16">
    <source>
        <dbReference type="PIRSR" id="PIRSR001174-1"/>
    </source>
</evidence>
<keyword evidence="8 14" id="KW-0346">Stress response</keyword>
<evidence type="ECO:0000256" key="10">
    <source>
        <dbReference type="ARBA" id="ARBA00053875"/>
    </source>
</evidence>
<keyword evidence="6 14" id="KW-0720">Serine protease</keyword>
<dbReference type="PANTHER" id="PTHR10046">
    <property type="entry name" value="ATP DEPENDENT LON PROTEASE FAMILY MEMBER"/>
    <property type="match status" value="1"/>
</dbReference>
<dbReference type="InterPro" id="IPR054594">
    <property type="entry name" value="Lon_lid"/>
</dbReference>
<evidence type="ECO:0000256" key="11">
    <source>
        <dbReference type="ARBA" id="ARBA00066743"/>
    </source>
</evidence>
<comment type="catalytic activity">
    <reaction evidence="9 14 15 18">
        <text>Hydrolysis of proteins in presence of ATP.</text>
        <dbReference type="EC" id="3.4.21.53"/>
    </reaction>
</comment>
<gene>
    <name evidence="22" type="primary">lon1</name>
    <name evidence="14" type="synonym">lon</name>
    <name evidence="22" type="ORF">RBATCC27255_01704</name>
</gene>
<dbReference type="InterPro" id="IPR015947">
    <property type="entry name" value="PUA-like_sf"/>
</dbReference>
<dbReference type="Gene3D" id="1.20.58.1480">
    <property type="match status" value="1"/>
</dbReference>
<comment type="similarity">
    <text evidence="14 15 18 19">Belongs to the peptidase S16 family.</text>
</comment>
<comment type="subcellular location">
    <subcellularLocation>
        <location evidence="1 14 15">Cytoplasm</location>
    </subcellularLocation>
</comment>
<evidence type="ECO:0000256" key="5">
    <source>
        <dbReference type="ARBA" id="ARBA00022801"/>
    </source>
</evidence>
<dbReference type="GO" id="GO:0043565">
    <property type="term" value="F:sequence-specific DNA binding"/>
    <property type="evidence" value="ECO:0007669"/>
    <property type="project" value="UniProtKB-UniRule"/>
</dbReference>
<keyword evidence="5 14" id="KW-0378">Hydrolase</keyword>
<dbReference type="PROSITE" id="PS51787">
    <property type="entry name" value="LON_N"/>
    <property type="match status" value="1"/>
</dbReference>
<reference evidence="22" key="1">
    <citation type="journal article" date="2018" name="Environ. Microbiol.">
        <title>Sporulation capability and amylosome conservation among diverse human colonic and rumen isolates of the keystone starch-degrader Ruminococcus bromii.</title>
        <authorList>
            <person name="Mukhopadhya I."/>
            <person name="Morais S."/>
            <person name="Laverde-Gomez J."/>
            <person name="Sheridan P.O."/>
            <person name="Walker A.W."/>
            <person name="Kelly W."/>
            <person name="Klieve A.V."/>
            <person name="Ouwerkerk D."/>
            <person name="Duncan S.H."/>
            <person name="Louis P."/>
            <person name="Koropatkin N."/>
            <person name="Cockburn D."/>
            <person name="Kibler R."/>
            <person name="Cooper P.J."/>
            <person name="Sandoval C."/>
            <person name="Crost E."/>
            <person name="Juge N."/>
            <person name="Bayer E.A."/>
            <person name="Flint H.J."/>
        </authorList>
    </citation>
    <scope>NUCLEOTIDE SEQUENCE [LARGE SCALE GENOMIC DNA]</scope>
    <source>
        <strain evidence="22">ATCC 27255</strain>
    </source>
</reference>
<dbReference type="CDD" id="cd19500">
    <property type="entry name" value="RecA-like_Lon"/>
    <property type="match status" value="1"/>
</dbReference>
<evidence type="ECO:0000259" key="21">
    <source>
        <dbReference type="PROSITE" id="PS51787"/>
    </source>
</evidence>
<dbReference type="SUPFAM" id="SSF54211">
    <property type="entry name" value="Ribosomal protein S5 domain 2-like"/>
    <property type="match status" value="1"/>
</dbReference>
<dbReference type="EC" id="3.4.21.53" evidence="11 14"/>
<evidence type="ECO:0000256" key="6">
    <source>
        <dbReference type="ARBA" id="ARBA00022825"/>
    </source>
</evidence>
<evidence type="ECO:0000256" key="7">
    <source>
        <dbReference type="ARBA" id="ARBA00022840"/>
    </source>
</evidence>
<feature type="binding site" evidence="14 17">
    <location>
        <begin position="357"/>
        <end position="364"/>
    </location>
    <ligand>
        <name>ATP</name>
        <dbReference type="ChEBI" id="CHEBI:30616"/>
    </ligand>
</feature>
<feature type="domain" description="Lon proteolytic" evidence="20">
    <location>
        <begin position="593"/>
        <end position="774"/>
    </location>
</feature>
<dbReference type="InterPro" id="IPR027065">
    <property type="entry name" value="Lon_Prtase"/>
</dbReference>
<evidence type="ECO:0000256" key="2">
    <source>
        <dbReference type="ARBA" id="ARBA00022490"/>
    </source>
</evidence>
<dbReference type="Pfam" id="PF00004">
    <property type="entry name" value="AAA"/>
    <property type="match status" value="1"/>
</dbReference>
<dbReference type="SMART" id="SM00464">
    <property type="entry name" value="LON"/>
    <property type="match status" value="1"/>
</dbReference>
<keyword evidence="23" id="KW-1185">Reference proteome</keyword>
<name>A0A2N0UK10_9FIRM</name>
<dbReference type="Gene3D" id="1.10.8.60">
    <property type="match status" value="1"/>
</dbReference>
<dbReference type="Pfam" id="PF05362">
    <property type="entry name" value="Lon_C"/>
    <property type="match status" value="1"/>
</dbReference>
<dbReference type="Gene3D" id="2.30.130.40">
    <property type="entry name" value="LON domain-like"/>
    <property type="match status" value="1"/>
</dbReference>
<dbReference type="Gene3D" id="3.40.50.300">
    <property type="entry name" value="P-loop containing nucleotide triphosphate hydrolases"/>
    <property type="match status" value="1"/>
</dbReference>
<dbReference type="InterPro" id="IPR003959">
    <property type="entry name" value="ATPase_AAA_core"/>
</dbReference>
<evidence type="ECO:0000256" key="9">
    <source>
        <dbReference type="ARBA" id="ARBA00050665"/>
    </source>
</evidence>
<dbReference type="PRINTS" id="PR00830">
    <property type="entry name" value="ENDOLAPTASE"/>
</dbReference>
<dbReference type="GO" id="GO:0004176">
    <property type="term" value="F:ATP-dependent peptidase activity"/>
    <property type="evidence" value="ECO:0007669"/>
    <property type="project" value="UniProtKB-UniRule"/>
</dbReference>
<evidence type="ECO:0000256" key="4">
    <source>
        <dbReference type="ARBA" id="ARBA00022741"/>
    </source>
</evidence>
<dbReference type="RefSeq" id="WP_101029627.1">
    <property type="nucleotide sequence ID" value="NZ_CABMMZ010000072.1"/>
</dbReference>
<dbReference type="GO" id="GO:0004252">
    <property type="term" value="F:serine-type endopeptidase activity"/>
    <property type="evidence" value="ECO:0007669"/>
    <property type="project" value="UniProtKB-UniRule"/>
</dbReference>
<dbReference type="GO" id="GO:0034605">
    <property type="term" value="P:cellular response to heat"/>
    <property type="evidence" value="ECO:0007669"/>
    <property type="project" value="UniProtKB-UniRule"/>
</dbReference>
<evidence type="ECO:0000256" key="14">
    <source>
        <dbReference type="HAMAP-Rule" id="MF_01973"/>
    </source>
</evidence>
<dbReference type="PIRSF" id="PIRSF001174">
    <property type="entry name" value="Lon_proteas"/>
    <property type="match status" value="1"/>
</dbReference>
<dbReference type="InterPro" id="IPR008269">
    <property type="entry name" value="Lon_proteolytic"/>
</dbReference>
<comment type="subunit">
    <text evidence="14 15">Homohexamer. Organized in a ring with a central cavity.</text>
</comment>
<evidence type="ECO:0000313" key="23">
    <source>
        <dbReference type="Proteomes" id="UP000233425"/>
    </source>
</evidence>
<dbReference type="InterPro" id="IPR003111">
    <property type="entry name" value="Lon_prtase_N"/>
</dbReference>
<dbReference type="SUPFAM" id="SSF52540">
    <property type="entry name" value="P-loop containing nucleoside triphosphate hydrolases"/>
    <property type="match status" value="1"/>
</dbReference>
<dbReference type="GO" id="GO:0016887">
    <property type="term" value="F:ATP hydrolysis activity"/>
    <property type="evidence" value="ECO:0007669"/>
    <property type="project" value="UniProtKB-UniRule"/>
</dbReference>
<dbReference type="InterPro" id="IPR027417">
    <property type="entry name" value="P-loop_NTPase"/>
</dbReference>
<protein>
    <recommendedName>
        <fullName evidence="12 14">Lon protease</fullName>
        <ecNumber evidence="11 14">3.4.21.53</ecNumber>
    </recommendedName>
    <alternativeName>
        <fullName evidence="13 14">ATP-dependent protease La</fullName>
    </alternativeName>
</protein>
<evidence type="ECO:0000256" key="8">
    <source>
        <dbReference type="ARBA" id="ARBA00023016"/>
    </source>
</evidence>
<accession>A0A2N0UK10</accession>
<evidence type="ECO:0000256" key="12">
    <source>
        <dbReference type="ARBA" id="ARBA00071934"/>
    </source>
</evidence>
<dbReference type="SMART" id="SM00382">
    <property type="entry name" value="AAA"/>
    <property type="match status" value="1"/>
</dbReference>
<evidence type="ECO:0000256" key="1">
    <source>
        <dbReference type="ARBA" id="ARBA00004496"/>
    </source>
</evidence>
<evidence type="ECO:0000256" key="3">
    <source>
        <dbReference type="ARBA" id="ARBA00022670"/>
    </source>
</evidence>
<dbReference type="AlphaFoldDB" id="A0A2N0UK10"/>
<dbReference type="InterPro" id="IPR014721">
    <property type="entry name" value="Ribsml_uS5_D2-typ_fold_subgr"/>
</dbReference>
<evidence type="ECO:0000256" key="19">
    <source>
        <dbReference type="RuleBase" id="RU000591"/>
    </source>
</evidence>
<dbReference type="SUPFAM" id="SSF88697">
    <property type="entry name" value="PUA domain-like"/>
    <property type="match status" value="1"/>
</dbReference>
<evidence type="ECO:0000256" key="17">
    <source>
        <dbReference type="PIRSR" id="PIRSR001174-2"/>
    </source>
</evidence>
<dbReference type="InterPro" id="IPR046336">
    <property type="entry name" value="Lon_prtase_N_sf"/>
</dbReference>
<comment type="caution">
    <text evidence="22">The sequence shown here is derived from an EMBL/GenBank/DDBJ whole genome shotgun (WGS) entry which is preliminary data.</text>
</comment>
<comment type="induction">
    <text evidence="14">By heat shock.</text>
</comment>
<dbReference type="InterPro" id="IPR003593">
    <property type="entry name" value="AAA+_ATPase"/>
</dbReference>
<keyword evidence="3 14" id="KW-0645">Protease</keyword>